<accession>X6ME53</accession>
<reference evidence="4 5" key="1">
    <citation type="journal article" date="2013" name="Curr. Biol.">
        <title>The Genome of the Foraminiferan Reticulomyxa filosa.</title>
        <authorList>
            <person name="Glockner G."/>
            <person name="Hulsmann N."/>
            <person name="Schleicher M."/>
            <person name="Noegel A.A."/>
            <person name="Eichinger L."/>
            <person name="Gallinger C."/>
            <person name="Pawlowski J."/>
            <person name="Sierra R."/>
            <person name="Euteneuer U."/>
            <person name="Pillet L."/>
            <person name="Moustafa A."/>
            <person name="Platzer M."/>
            <person name="Groth M."/>
            <person name="Szafranski K."/>
            <person name="Schliwa M."/>
        </authorList>
    </citation>
    <scope>NUCLEOTIDE SEQUENCE [LARGE SCALE GENOMIC DNA]</scope>
</reference>
<evidence type="ECO:0000256" key="1">
    <source>
        <dbReference type="ARBA" id="ARBA00022574"/>
    </source>
</evidence>
<dbReference type="PANTHER" id="PTHR22847:SF637">
    <property type="entry name" value="WD REPEAT DOMAIN 5B"/>
    <property type="match status" value="1"/>
</dbReference>
<dbReference type="PROSITE" id="PS50082">
    <property type="entry name" value="WD_REPEATS_2"/>
    <property type="match status" value="5"/>
</dbReference>
<evidence type="ECO:0000256" key="3">
    <source>
        <dbReference type="PROSITE-ProRule" id="PRU00221"/>
    </source>
</evidence>
<dbReference type="InterPro" id="IPR015943">
    <property type="entry name" value="WD40/YVTN_repeat-like_dom_sf"/>
</dbReference>
<organism evidence="4 5">
    <name type="scientific">Reticulomyxa filosa</name>
    <dbReference type="NCBI Taxonomy" id="46433"/>
    <lineage>
        <taxon>Eukaryota</taxon>
        <taxon>Sar</taxon>
        <taxon>Rhizaria</taxon>
        <taxon>Retaria</taxon>
        <taxon>Foraminifera</taxon>
        <taxon>Monothalamids</taxon>
        <taxon>Reticulomyxidae</taxon>
        <taxon>Reticulomyxa</taxon>
    </lineage>
</organism>
<dbReference type="GO" id="GO:1990234">
    <property type="term" value="C:transferase complex"/>
    <property type="evidence" value="ECO:0007669"/>
    <property type="project" value="UniProtKB-ARBA"/>
</dbReference>
<feature type="repeat" description="WD" evidence="3">
    <location>
        <begin position="237"/>
        <end position="263"/>
    </location>
</feature>
<sequence length="434" mass="49354">MGNSLEKKVSSTQQLVISLSEEEEIKIIVKCWLRISNIKLGWIRDFDKIVANYATAFLMLNTFYSSSKLLKTFKGHINWVLSIDCSVFDCDQFICSGSNDKTVRTGQIKLFNGHSNVVRCVKFSLYHYHKYRSKVICSSSDDKTIRFWDIKGNEQLQLLNGHKDRIYGIEFSSFSIGRYLCSGSDDHTIRLWDVETSKLLHIFDGHTHGIWCVDISPLQSNNSNDNKSNSIGVIGGNGYTICSGSCDKTIRIWDIETAKQLILFKGHEGTVRSVKYGSNKLGINGGSNTILSGSNDKSIRLWDIRSSQQIQVFNGHKNVVTCVEYSPFVVNNIEHCGNSNVICSGSSDGTIQFWDIRSNKEKLYVINGDIENFGVYCLKFVQFKKKGKIINNNDNINMCYDNIFFQIIAHKKQLLFLSLLKSLLLRLNMLMFDH</sequence>
<keyword evidence="1 3" id="KW-0853">WD repeat</keyword>
<dbReference type="Pfam" id="PF00400">
    <property type="entry name" value="WD40"/>
    <property type="match status" value="6"/>
</dbReference>
<gene>
    <name evidence="4" type="ORF">RFI_25665</name>
</gene>
<dbReference type="InterPro" id="IPR019775">
    <property type="entry name" value="WD40_repeat_CS"/>
</dbReference>
<protein>
    <submittedName>
        <fullName evidence="4">Uncharacterized protein</fullName>
    </submittedName>
</protein>
<dbReference type="EMBL" id="ASPP01022129">
    <property type="protein sequence ID" value="ETO11712.1"/>
    <property type="molecule type" value="Genomic_DNA"/>
</dbReference>
<dbReference type="InterPro" id="IPR001680">
    <property type="entry name" value="WD40_rpt"/>
</dbReference>
<dbReference type="AlphaFoldDB" id="X6ME53"/>
<dbReference type="CDD" id="cd00200">
    <property type="entry name" value="WD40"/>
    <property type="match status" value="1"/>
</dbReference>
<dbReference type="PRINTS" id="PR00320">
    <property type="entry name" value="GPROTEINBRPT"/>
</dbReference>
<dbReference type="Gene3D" id="2.130.10.10">
    <property type="entry name" value="YVTN repeat-like/Quinoprotein amine dehydrogenase"/>
    <property type="match status" value="2"/>
</dbReference>
<keyword evidence="2" id="KW-0677">Repeat</keyword>
<feature type="repeat" description="WD" evidence="3">
    <location>
        <begin position="111"/>
        <end position="158"/>
    </location>
</feature>
<keyword evidence="5" id="KW-1185">Reference proteome</keyword>
<dbReference type="PROSITE" id="PS50294">
    <property type="entry name" value="WD_REPEATS_REGION"/>
    <property type="match status" value="4"/>
</dbReference>
<name>X6ME53_RETFI</name>
<evidence type="ECO:0000256" key="2">
    <source>
        <dbReference type="ARBA" id="ARBA00022737"/>
    </source>
</evidence>
<dbReference type="Proteomes" id="UP000023152">
    <property type="component" value="Unassembled WGS sequence"/>
</dbReference>
<proteinExistence type="predicted"/>
<feature type="repeat" description="WD" evidence="3">
    <location>
        <begin position="313"/>
        <end position="364"/>
    </location>
</feature>
<comment type="caution">
    <text evidence="4">The sequence shown here is derived from an EMBL/GenBank/DDBJ whole genome shotgun (WGS) entry which is preliminary data.</text>
</comment>
<dbReference type="SMART" id="SM00320">
    <property type="entry name" value="WD40"/>
    <property type="match status" value="6"/>
</dbReference>
<dbReference type="SUPFAM" id="SSF50978">
    <property type="entry name" value="WD40 repeat-like"/>
    <property type="match status" value="1"/>
</dbReference>
<feature type="repeat" description="WD" evidence="3">
    <location>
        <begin position="159"/>
        <end position="202"/>
    </location>
</feature>
<dbReference type="PROSITE" id="PS00678">
    <property type="entry name" value="WD_REPEATS_1"/>
    <property type="match status" value="4"/>
</dbReference>
<dbReference type="InterPro" id="IPR036322">
    <property type="entry name" value="WD40_repeat_dom_sf"/>
</dbReference>
<evidence type="ECO:0000313" key="5">
    <source>
        <dbReference type="Proteomes" id="UP000023152"/>
    </source>
</evidence>
<dbReference type="InterPro" id="IPR020472">
    <property type="entry name" value="WD40_PAC1"/>
</dbReference>
<evidence type="ECO:0000313" key="4">
    <source>
        <dbReference type="EMBL" id="ETO11712.1"/>
    </source>
</evidence>
<feature type="repeat" description="WD" evidence="3">
    <location>
        <begin position="264"/>
        <end position="312"/>
    </location>
</feature>
<dbReference type="PANTHER" id="PTHR22847">
    <property type="entry name" value="WD40 REPEAT PROTEIN"/>
    <property type="match status" value="1"/>
</dbReference>